<dbReference type="SUPFAM" id="SSF48208">
    <property type="entry name" value="Six-hairpin glycosidases"/>
    <property type="match status" value="1"/>
</dbReference>
<reference evidence="1" key="1">
    <citation type="submission" date="2020-03" db="EMBL/GenBank/DDBJ databases">
        <title>Draft sequencing of Calidifontibacter sp. DB0510.</title>
        <authorList>
            <person name="Kim D.-U."/>
        </authorList>
    </citation>
    <scope>NUCLEOTIDE SEQUENCE</scope>
    <source>
        <strain evidence="1">DB0510</strain>
    </source>
</reference>
<keyword evidence="2" id="KW-1185">Reference proteome</keyword>
<dbReference type="EMBL" id="JAAOIV010000013">
    <property type="protein sequence ID" value="NHN57168.1"/>
    <property type="molecule type" value="Genomic_DNA"/>
</dbReference>
<name>A0A967EHV2_9MICO</name>
<dbReference type="GO" id="GO:0005975">
    <property type="term" value="P:carbohydrate metabolic process"/>
    <property type="evidence" value="ECO:0007669"/>
    <property type="project" value="InterPro"/>
</dbReference>
<accession>A0A967EHV2</accession>
<dbReference type="AlphaFoldDB" id="A0A967EHV2"/>
<proteinExistence type="predicted"/>
<evidence type="ECO:0000313" key="2">
    <source>
        <dbReference type="Proteomes" id="UP000744769"/>
    </source>
</evidence>
<organism evidence="1 2">
    <name type="scientific">Metallococcus carri</name>
    <dbReference type="NCBI Taxonomy" id="1656884"/>
    <lineage>
        <taxon>Bacteria</taxon>
        <taxon>Bacillati</taxon>
        <taxon>Actinomycetota</taxon>
        <taxon>Actinomycetes</taxon>
        <taxon>Micrococcales</taxon>
        <taxon>Dermacoccaceae</taxon>
        <taxon>Metallococcus</taxon>
    </lineage>
</organism>
<dbReference type="InterPro" id="IPR012341">
    <property type="entry name" value="6hp_glycosidase-like_sf"/>
</dbReference>
<dbReference type="RefSeq" id="WP_166198175.1">
    <property type="nucleotide sequence ID" value="NZ_JAAOIV010000013.1"/>
</dbReference>
<dbReference type="Proteomes" id="UP000744769">
    <property type="component" value="Unassembled WGS sequence"/>
</dbReference>
<sequence>MRVPALEGVLSVEQACATGDFIASQQSSDGAIPWYAGGRLDVWDHVESAMGLTVAGRIAEAEAAYGWLARTQRDDGSWPMRLQDGRVEDAAADTNQCAYVAVGVWHHHLVTGSVAHLARLWPTVERAINFVIRAQLPSGALGWAVDGNGVVPEALITGSSSALQAIDCAGEIGRVLGHDRPRWRAAARRLGAAVRSDHGFLDKTRYSMDWYYPVLAGAVRDEAAERRLASRWDTFVWPGRGIRCVADEPWVTAAETCELVLALEATGRHTSALELFEQVQFLRDGATGGYWTGMNIPLAEVYPEGEQTTWSAAAVLLAADALCDATGGAEIFRSAGAGQVVEDAAS</sequence>
<dbReference type="InterPro" id="IPR008928">
    <property type="entry name" value="6-hairpin_glycosidase_sf"/>
</dbReference>
<gene>
    <name evidence="1" type="ORF">G9U51_15460</name>
</gene>
<dbReference type="Gene3D" id="1.50.10.10">
    <property type="match status" value="1"/>
</dbReference>
<evidence type="ECO:0000313" key="1">
    <source>
        <dbReference type="EMBL" id="NHN57168.1"/>
    </source>
</evidence>
<comment type="caution">
    <text evidence="1">The sequence shown here is derived from an EMBL/GenBank/DDBJ whole genome shotgun (WGS) entry which is preliminary data.</text>
</comment>
<protein>
    <submittedName>
        <fullName evidence="1">Prenyltransferase</fullName>
    </submittedName>
</protein>